<reference evidence="4" key="1">
    <citation type="journal article" date="2018" name="Proc. Natl. Acad. Sci. U.S.A.">
        <title>Linking secondary metabolites to gene clusters through genome sequencing of six diverse Aspergillus species.</title>
        <authorList>
            <person name="Kaerboelling I."/>
            <person name="Vesth T.C."/>
            <person name="Frisvad J.C."/>
            <person name="Nybo J.L."/>
            <person name="Theobald S."/>
            <person name="Kuo A."/>
            <person name="Bowyer P."/>
            <person name="Matsuda Y."/>
            <person name="Mondo S."/>
            <person name="Lyhne E.K."/>
            <person name="Kogle M.E."/>
            <person name="Clum A."/>
            <person name="Lipzen A."/>
            <person name="Salamov A."/>
            <person name="Ngan C.Y."/>
            <person name="Daum C."/>
            <person name="Chiniquy J."/>
            <person name="Barry K."/>
            <person name="LaButti K."/>
            <person name="Haridas S."/>
            <person name="Simmons B.A."/>
            <person name="Magnuson J.K."/>
            <person name="Mortensen U.H."/>
            <person name="Larsen T.O."/>
            <person name="Grigoriev I.V."/>
            <person name="Baker S.E."/>
            <person name="Andersen M.R."/>
        </authorList>
    </citation>
    <scope>NUCLEOTIDE SEQUENCE [LARGE SCALE GENOMIC DNA]</scope>
    <source>
        <strain evidence="4">IBT 16806</strain>
    </source>
</reference>
<dbReference type="OMA" id="FGTRWIN"/>
<dbReference type="GO" id="GO:0005886">
    <property type="term" value="C:plasma membrane"/>
    <property type="evidence" value="ECO:0007669"/>
    <property type="project" value="UniProtKB-SubCell"/>
</dbReference>
<dbReference type="Proteomes" id="UP000234474">
    <property type="component" value="Unassembled WGS sequence"/>
</dbReference>
<dbReference type="AlphaFoldDB" id="A0A2I1C996"/>
<evidence type="ECO:0000256" key="2">
    <source>
        <dbReference type="SAM" id="Phobius"/>
    </source>
</evidence>
<dbReference type="VEuPathDB" id="FungiDB:P174DRAFT_460298"/>
<comment type="caution">
    <text evidence="3">The sequence shown here is derived from an EMBL/GenBank/DDBJ whole genome shotgun (WGS) entry which is preliminary data.</text>
</comment>
<dbReference type="EMBL" id="MSZS01000004">
    <property type="protein sequence ID" value="PKX94200.1"/>
    <property type="molecule type" value="Genomic_DNA"/>
</dbReference>
<dbReference type="OrthoDB" id="5430812at2759"/>
<dbReference type="GO" id="GO:0015087">
    <property type="term" value="F:cobalt ion transmembrane transporter activity"/>
    <property type="evidence" value="ECO:0007669"/>
    <property type="project" value="TreeGrafter"/>
</dbReference>
<dbReference type="InterPro" id="IPR045861">
    <property type="entry name" value="CorA_cytoplasmic_dom"/>
</dbReference>
<dbReference type="GO" id="GO:0050897">
    <property type="term" value="F:cobalt ion binding"/>
    <property type="evidence" value="ECO:0007669"/>
    <property type="project" value="TreeGrafter"/>
</dbReference>
<evidence type="ECO:0008006" key="5">
    <source>
        <dbReference type="Google" id="ProtNLM"/>
    </source>
</evidence>
<accession>A0A2I1C996</accession>
<dbReference type="PANTHER" id="PTHR46494">
    <property type="entry name" value="CORA FAMILY METAL ION TRANSPORTER (EUROFUNG)"/>
    <property type="match status" value="1"/>
</dbReference>
<keyword evidence="2" id="KW-0472">Membrane</keyword>
<evidence type="ECO:0000313" key="4">
    <source>
        <dbReference type="Proteomes" id="UP000234474"/>
    </source>
</evidence>
<feature type="transmembrane region" description="Helical" evidence="2">
    <location>
        <begin position="528"/>
        <end position="549"/>
    </location>
</feature>
<name>A0A2I1C996_ASPN1</name>
<dbReference type="RefSeq" id="XP_024682795.1">
    <property type="nucleotide sequence ID" value="XM_024829869.1"/>
</dbReference>
<proteinExistence type="predicted"/>
<dbReference type="SUPFAM" id="SSF143865">
    <property type="entry name" value="CorA soluble domain-like"/>
    <property type="match status" value="1"/>
</dbReference>
<evidence type="ECO:0000313" key="3">
    <source>
        <dbReference type="EMBL" id="PKX94200.1"/>
    </source>
</evidence>
<keyword evidence="4" id="KW-1185">Reference proteome</keyword>
<gene>
    <name evidence="3" type="ORF">P174DRAFT_460298</name>
</gene>
<keyword evidence="2" id="KW-1133">Transmembrane helix</keyword>
<organism evidence="3 4">
    <name type="scientific">Aspergillus novofumigatus (strain IBT 16806)</name>
    <dbReference type="NCBI Taxonomy" id="1392255"/>
    <lineage>
        <taxon>Eukaryota</taxon>
        <taxon>Fungi</taxon>
        <taxon>Dikarya</taxon>
        <taxon>Ascomycota</taxon>
        <taxon>Pezizomycotina</taxon>
        <taxon>Eurotiomycetes</taxon>
        <taxon>Eurotiomycetidae</taxon>
        <taxon>Eurotiales</taxon>
        <taxon>Aspergillaceae</taxon>
        <taxon>Aspergillus</taxon>
        <taxon>Aspergillus subgen. Fumigati</taxon>
    </lineage>
</organism>
<dbReference type="GO" id="GO:0015095">
    <property type="term" value="F:magnesium ion transmembrane transporter activity"/>
    <property type="evidence" value="ECO:0007669"/>
    <property type="project" value="TreeGrafter"/>
</dbReference>
<dbReference type="STRING" id="1392255.A0A2I1C996"/>
<keyword evidence="2" id="KW-0812">Transmembrane</keyword>
<dbReference type="GeneID" id="36537195"/>
<dbReference type="GO" id="GO:0000287">
    <property type="term" value="F:magnesium ion binding"/>
    <property type="evidence" value="ECO:0007669"/>
    <property type="project" value="TreeGrafter"/>
</dbReference>
<comment type="subcellular location">
    <subcellularLocation>
        <location evidence="1">Cell membrane</location>
        <topology evidence="1">Multi-pass membrane protein</topology>
    </subcellularLocation>
</comment>
<feature type="transmembrane region" description="Helical" evidence="2">
    <location>
        <begin position="494"/>
        <end position="513"/>
    </location>
</feature>
<sequence>MSSSSASSDQNPYQYYASFTDRPTLQGKFRDIDEESCFYAYNRRLRDAQTQNFVLDFGNDDAWCAMNLTQEDFGLLLRKPLLSVVPILILTTSGRSNIWAPEEQKDVIKEITSYYGVSERLKGMMCTDPVAAPLKAPAPVLSLRASVHRSIDRSHRPRMEDLEEAVSLKNLSDPDDIQKAASFRGLTFAHVTNQIWHFCSVDHGPRYTCVGYNSLYVIPTVDISNGRDLPSGKRLWSWLILCDDGTVISMQENPYPRISEPRPESEIKSVLGVVRRNVQMIFSGASKQHSASSESDSLVTIRVRASNDPRSDHVSIHQDDGPGLLFYYIFDDWVTSYALIAKREHKYGVLLDRLREDMLNKPVVDLVNELHWLGRRLAVLRRLYQSYELILTRVLQRQRLLRDEARSRHPRVPPGHIIQRESELSSNCENSVGVQLNSAAVARFERLLDRIKLYCLTEIDACLTEKESLTFLNFNLIALKDSQAVEKLTRITILLAKITILFLPVSLMTAYFSTELRGVKGVYTQTEYWISFAVIMVLSLLVLVLFGYASGTIEGRPIYQSLSRTFISSSKDKLGHQRKHAE</sequence>
<protein>
    <recommendedName>
        <fullName evidence="5">ADP-ribosylation factor</fullName>
    </recommendedName>
</protein>
<dbReference type="PANTHER" id="PTHR46494:SF1">
    <property type="entry name" value="CORA FAMILY METAL ION TRANSPORTER (EUROFUNG)"/>
    <property type="match status" value="1"/>
</dbReference>
<evidence type="ECO:0000256" key="1">
    <source>
        <dbReference type="ARBA" id="ARBA00004651"/>
    </source>
</evidence>